<dbReference type="EMBL" id="JAUUTP010000011">
    <property type="protein sequence ID" value="MDP1419226.1"/>
    <property type="molecule type" value="Genomic_DNA"/>
</dbReference>
<proteinExistence type="predicted"/>
<name>A0AA90P0I2_9BACI</name>
<comment type="caution">
    <text evidence="3">The sequence shown here is derived from an EMBL/GenBank/DDBJ whole genome shotgun (WGS) entry which is preliminary data.</text>
</comment>
<dbReference type="Gene3D" id="3.55.50.40">
    <property type="match status" value="1"/>
</dbReference>
<feature type="domain" description="Prophage endopeptidase tail N-terminal" evidence="2">
    <location>
        <begin position="8"/>
        <end position="84"/>
    </location>
</feature>
<dbReference type="Gene3D" id="6.20.110.10">
    <property type="match status" value="1"/>
</dbReference>
<dbReference type="InterPro" id="IPR044051">
    <property type="entry name" value="Prophage_tail_N"/>
</dbReference>
<evidence type="ECO:0000259" key="1">
    <source>
        <dbReference type="Pfam" id="PF06605"/>
    </source>
</evidence>
<dbReference type="RefSeq" id="WP_305160510.1">
    <property type="nucleotide sequence ID" value="NZ_JAUUTP010000011.1"/>
</dbReference>
<dbReference type="InterPro" id="IPR007119">
    <property type="entry name" value="Phage_tail_spike_N"/>
</dbReference>
<dbReference type="Proteomes" id="UP001178277">
    <property type="component" value="Unassembled WGS sequence"/>
</dbReference>
<organism evidence="3 4">
    <name type="scientific">Peribacillus simplex</name>
    <dbReference type="NCBI Taxonomy" id="1478"/>
    <lineage>
        <taxon>Bacteria</taxon>
        <taxon>Bacillati</taxon>
        <taxon>Bacillota</taxon>
        <taxon>Bacilli</taxon>
        <taxon>Bacillales</taxon>
        <taxon>Bacillaceae</taxon>
        <taxon>Peribacillus</taxon>
    </lineage>
</organism>
<feature type="domain" description="Tail spike" evidence="1">
    <location>
        <begin position="87"/>
        <end position="313"/>
    </location>
</feature>
<dbReference type="InterPro" id="IPR010572">
    <property type="entry name" value="Tail_dom"/>
</dbReference>
<dbReference type="Pfam" id="PF06605">
    <property type="entry name" value="Prophage_tail"/>
    <property type="match status" value="1"/>
</dbReference>
<evidence type="ECO:0000259" key="2">
    <source>
        <dbReference type="Pfam" id="PF18994"/>
    </source>
</evidence>
<protein>
    <submittedName>
        <fullName evidence="3">Phage tail protein</fullName>
    </submittedName>
</protein>
<evidence type="ECO:0000313" key="3">
    <source>
        <dbReference type="EMBL" id="MDP1419226.1"/>
    </source>
</evidence>
<gene>
    <name evidence="3" type="ORF">Q8G35_12475</name>
</gene>
<accession>A0AA90P0I2</accession>
<sequence>MLVVHSLDGQIEPLVDCELPQRRWVLNGDKSLSFNIYRSFSNEESFDLIQGQCLIEVDDDYFRVKQVGKQLRSSTQYKTVSCLHVLFDLEKNRVYSTLNNTVSIEQAMTLITANTKFTFTVEGTFDGVVFEEFGKDDSYTLLQKVLEEYGAELEVKKFHITLKKRIGVDNDFQFRYKHNITAVDEQIDTNDLTTYIEGTGKLDANGKPLISVSYESPNASVFGRLHADPISNETFTIAENLRNHIASKLQDTPKISIKFDYHTVVGEIGQEIGKGDAGWLIHEALGIEIYTRVVEILDYPGVDTPPVITIGNVLFNGAEEIVIRKGK</sequence>
<reference evidence="3" key="1">
    <citation type="submission" date="2023-07" db="EMBL/GenBank/DDBJ databases">
        <title>Murine gut Bacillus species.</title>
        <authorList>
            <person name="Gutman E."/>
            <person name="Hashuel R."/>
            <person name="Litvak Y."/>
        </authorList>
    </citation>
    <scope>NUCLEOTIDE SEQUENCE</scope>
    <source>
        <strain evidence="3">RU283</strain>
    </source>
</reference>
<dbReference type="NCBIfam" id="TIGR01665">
    <property type="entry name" value="put_anti_recept"/>
    <property type="match status" value="1"/>
</dbReference>
<evidence type="ECO:0000313" key="4">
    <source>
        <dbReference type="Proteomes" id="UP001178277"/>
    </source>
</evidence>
<dbReference type="Pfam" id="PF18994">
    <property type="entry name" value="Prophage_tailD1"/>
    <property type="match status" value="1"/>
</dbReference>
<dbReference type="AlphaFoldDB" id="A0AA90P0I2"/>